<name>A0A2P2ML45_RHIMU</name>
<accession>A0A2P2ML45</accession>
<dbReference type="EMBL" id="GGEC01050443">
    <property type="protein sequence ID" value="MBX30927.1"/>
    <property type="molecule type" value="Transcribed_RNA"/>
</dbReference>
<proteinExistence type="predicted"/>
<organism evidence="1">
    <name type="scientific">Rhizophora mucronata</name>
    <name type="common">Asiatic mangrove</name>
    <dbReference type="NCBI Taxonomy" id="61149"/>
    <lineage>
        <taxon>Eukaryota</taxon>
        <taxon>Viridiplantae</taxon>
        <taxon>Streptophyta</taxon>
        <taxon>Embryophyta</taxon>
        <taxon>Tracheophyta</taxon>
        <taxon>Spermatophyta</taxon>
        <taxon>Magnoliopsida</taxon>
        <taxon>eudicotyledons</taxon>
        <taxon>Gunneridae</taxon>
        <taxon>Pentapetalae</taxon>
        <taxon>rosids</taxon>
        <taxon>fabids</taxon>
        <taxon>Malpighiales</taxon>
        <taxon>Rhizophoraceae</taxon>
        <taxon>Rhizophora</taxon>
    </lineage>
</organism>
<evidence type="ECO:0000313" key="1">
    <source>
        <dbReference type="EMBL" id="MBX30927.1"/>
    </source>
</evidence>
<reference evidence="1" key="1">
    <citation type="submission" date="2018-02" db="EMBL/GenBank/DDBJ databases">
        <title>Rhizophora mucronata_Transcriptome.</title>
        <authorList>
            <person name="Meera S.P."/>
            <person name="Sreeshan A."/>
            <person name="Augustine A."/>
        </authorList>
    </citation>
    <scope>NUCLEOTIDE SEQUENCE</scope>
    <source>
        <tissue evidence="1">Leaf</tissue>
    </source>
</reference>
<sequence>MMRKKMRLITESRISITFKRLRDQNKVHRIRSILINAKQKAEILLVLQKQIQDRNQR</sequence>
<dbReference type="AlphaFoldDB" id="A0A2P2ML45"/>
<protein>
    <submittedName>
        <fullName evidence="1">Trafficking protein particle complex subunit 8</fullName>
    </submittedName>
</protein>